<dbReference type="Proteomes" id="UP000281498">
    <property type="component" value="Unassembled WGS sequence"/>
</dbReference>
<dbReference type="InterPro" id="IPR011629">
    <property type="entry name" value="CobW-like_C"/>
</dbReference>
<comment type="similarity">
    <text evidence="4">Belongs to the SIMIBI class G3E GTPase family. ZNG1 subfamily.</text>
</comment>
<organism evidence="7 8">
    <name type="scientific">Salipaludibacillus neizhouensis</name>
    <dbReference type="NCBI Taxonomy" id="885475"/>
    <lineage>
        <taxon>Bacteria</taxon>
        <taxon>Bacillati</taxon>
        <taxon>Bacillota</taxon>
        <taxon>Bacilli</taxon>
        <taxon>Bacillales</taxon>
        <taxon>Bacillaceae</taxon>
    </lineage>
</organism>
<dbReference type="PANTHER" id="PTHR43603:SF3">
    <property type="entry name" value="ZINC CHAPERONE YCIC"/>
    <property type="match status" value="1"/>
</dbReference>
<dbReference type="OrthoDB" id="9808822at2"/>
<evidence type="ECO:0000313" key="8">
    <source>
        <dbReference type="Proteomes" id="UP000281498"/>
    </source>
</evidence>
<keyword evidence="1" id="KW-0547">Nucleotide-binding</keyword>
<evidence type="ECO:0000256" key="5">
    <source>
        <dbReference type="ARBA" id="ARBA00049117"/>
    </source>
</evidence>
<keyword evidence="3" id="KW-0143">Chaperone</keyword>
<dbReference type="GO" id="GO:0000166">
    <property type="term" value="F:nucleotide binding"/>
    <property type="evidence" value="ECO:0007669"/>
    <property type="project" value="UniProtKB-KW"/>
</dbReference>
<evidence type="ECO:0000256" key="1">
    <source>
        <dbReference type="ARBA" id="ARBA00022741"/>
    </source>
</evidence>
<comment type="caution">
    <text evidence="7">The sequence shown here is derived from an EMBL/GenBank/DDBJ whole genome shotgun (WGS) entry which is preliminary data.</text>
</comment>
<evidence type="ECO:0000256" key="2">
    <source>
        <dbReference type="ARBA" id="ARBA00022801"/>
    </source>
</evidence>
<dbReference type="PANTHER" id="PTHR43603">
    <property type="entry name" value="COBW DOMAIN-CONTAINING PROTEIN DDB_G0274527"/>
    <property type="match status" value="1"/>
</dbReference>
<comment type="catalytic activity">
    <reaction evidence="5">
        <text>GTP + H2O = GDP + phosphate + H(+)</text>
        <dbReference type="Rhea" id="RHEA:19669"/>
        <dbReference type="ChEBI" id="CHEBI:15377"/>
        <dbReference type="ChEBI" id="CHEBI:15378"/>
        <dbReference type="ChEBI" id="CHEBI:37565"/>
        <dbReference type="ChEBI" id="CHEBI:43474"/>
        <dbReference type="ChEBI" id="CHEBI:58189"/>
    </reaction>
    <physiologicalReaction direction="left-to-right" evidence="5">
        <dbReference type="Rhea" id="RHEA:19670"/>
    </physiologicalReaction>
</comment>
<feature type="domain" description="CobW C-terminal" evidence="6">
    <location>
        <begin position="256"/>
        <end position="372"/>
    </location>
</feature>
<dbReference type="Pfam" id="PF07683">
    <property type="entry name" value="CobW_C"/>
    <property type="match status" value="1"/>
</dbReference>
<reference evidence="7 8" key="1">
    <citation type="submission" date="2017-10" db="EMBL/GenBank/DDBJ databases">
        <title>Bacillus sp. nov., a halophilic bacterium isolated from a Keqin Lake.</title>
        <authorList>
            <person name="Wang H."/>
        </authorList>
    </citation>
    <scope>NUCLEOTIDE SEQUENCE [LARGE SCALE GENOMIC DNA]</scope>
    <source>
        <strain evidence="7 8">KCTC 13187</strain>
    </source>
</reference>
<sequence>MNKKIPVTVLSGYLGAGKTTLLNHILQNKDDMKIAVIVNDMSEVNIDASMIKQGVFLRTEEKLVELQNGCICCTLREDLIIEVEKLVRSGNIDYIFIESTGISEPIPVAQSFTYIDEELGINLSELCRIDTMVTVVDANRFWSDYASGDSLLDRKQTDDENDEREVADLLIDQIEFANVIVLNKVDLVQEVDVQKLKAVLRKLNLDASIIDSVHSNVSLNSLMNTYLFDFTKASQSAGWIKELNEEHIPETDEYGISSFVYKRRRPFHPERWMDWLEDWPKDIVRAKGFFWLSSRNNTSGLLSQAGSSLSIQGAGEWVAAYSEAEKDQFLKEEGPELLERWDPQFGDRMTELVFIGLQINQKEVESTLDKCLLTDEEMELDWSTFIDPLPEFISGAKDEHGLLVK</sequence>
<dbReference type="GO" id="GO:0016787">
    <property type="term" value="F:hydrolase activity"/>
    <property type="evidence" value="ECO:0007669"/>
    <property type="project" value="UniProtKB-KW"/>
</dbReference>
<dbReference type="Gene3D" id="3.40.50.300">
    <property type="entry name" value="P-loop containing nucleotide triphosphate hydrolases"/>
    <property type="match status" value="1"/>
</dbReference>
<dbReference type="Gene3D" id="3.30.1220.10">
    <property type="entry name" value="CobW-like, C-terminal domain"/>
    <property type="match status" value="1"/>
</dbReference>
<dbReference type="EMBL" id="PDOE01000005">
    <property type="protein sequence ID" value="RKL66973.1"/>
    <property type="molecule type" value="Genomic_DNA"/>
</dbReference>
<evidence type="ECO:0000256" key="3">
    <source>
        <dbReference type="ARBA" id="ARBA00023186"/>
    </source>
</evidence>
<keyword evidence="8" id="KW-1185">Reference proteome</keyword>
<dbReference type="RefSeq" id="WP_110934609.1">
    <property type="nucleotide sequence ID" value="NZ_KZ614146.1"/>
</dbReference>
<evidence type="ECO:0000256" key="4">
    <source>
        <dbReference type="ARBA" id="ARBA00034320"/>
    </source>
</evidence>
<evidence type="ECO:0000259" key="6">
    <source>
        <dbReference type="SMART" id="SM00833"/>
    </source>
</evidence>
<dbReference type="SMART" id="SM00833">
    <property type="entry name" value="CobW_C"/>
    <property type="match status" value="1"/>
</dbReference>
<proteinExistence type="inferred from homology"/>
<dbReference type="InterPro" id="IPR036627">
    <property type="entry name" value="CobW-likC_sf"/>
</dbReference>
<accession>A0A3A9KBL2</accession>
<dbReference type="Pfam" id="PF02492">
    <property type="entry name" value="cobW"/>
    <property type="match status" value="1"/>
</dbReference>
<gene>
    <name evidence="7" type="ORF">CR203_14200</name>
</gene>
<evidence type="ECO:0000313" key="7">
    <source>
        <dbReference type="EMBL" id="RKL66973.1"/>
    </source>
</evidence>
<protein>
    <submittedName>
        <fullName evidence="7">Cobalamin biosynthesis protein CobW</fullName>
    </submittedName>
</protein>
<dbReference type="CDD" id="cd03112">
    <property type="entry name" value="CobW-like"/>
    <property type="match status" value="1"/>
</dbReference>
<dbReference type="AlphaFoldDB" id="A0A3A9KBL2"/>
<dbReference type="SUPFAM" id="SSF52540">
    <property type="entry name" value="P-loop containing nucleoside triphosphate hydrolases"/>
    <property type="match status" value="1"/>
</dbReference>
<keyword evidence="2" id="KW-0378">Hydrolase</keyword>
<name>A0A3A9KBL2_9BACI</name>
<dbReference type="InterPro" id="IPR051927">
    <property type="entry name" value="Zn_Chap_cDPG_Synth"/>
</dbReference>
<dbReference type="InterPro" id="IPR027417">
    <property type="entry name" value="P-loop_NTPase"/>
</dbReference>
<dbReference type="InterPro" id="IPR003495">
    <property type="entry name" value="CobW/HypB/UreG_nucleotide-bd"/>
</dbReference>